<name>F8FEG1_PAEMK</name>
<evidence type="ECO:0000313" key="1">
    <source>
        <dbReference type="EMBL" id="AEI44560.1"/>
    </source>
</evidence>
<dbReference type="RefSeq" id="WP_013919705.1">
    <property type="nucleotide sequence ID" value="NC_015690.1"/>
</dbReference>
<accession>F8FEG1</accession>
<gene>
    <name evidence="1" type="ordered locus">KNP414_06036</name>
</gene>
<sequence>MNGVGKGLTVAWINDYLDLYNYAKAIGDEAWQADILETLRSHDVSIRREEQAAVREQLWRQFDALNLRLLELYARLREADSGESAEELQGQIWALKVERIRLTNRICSSRRESGAKTARRNVRP</sequence>
<dbReference type="PATRIC" id="fig|1036673.3.peg.5609"/>
<proteinExistence type="predicted"/>
<dbReference type="HOGENOM" id="CLU_171610_0_0_9"/>
<dbReference type="EMBL" id="CP002869">
    <property type="protein sequence ID" value="AEI44560.1"/>
    <property type="molecule type" value="Genomic_DNA"/>
</dbReference>
<evidence type="ECO:0000313" key="2">
    <source>
        <dbReference type="Proteomes" id="UP000006620"/>
    </source>
</evidence>
<dbReference type="Proteomes" id="UP000006620">
    <property type="component" value="Chromosome"/>
</dbReference>
<organism evidence="1 2">
    <name type="scientific">Paenibacillus mucilaginosus (strain KNP414)</name>
    <dbReference type="NCBI Taxonomy" id="1036673"/>
    <lineage>
        <taxon>Bacteria</taxon>
        <taxon>Bacillati</taxon>
        <taxon>Bacillota</taxon>
        <taxon>Bacilli</taxon>
        <taxon>Bacillales</taxon>
        <taxon>Paenibacillaceae</taxon>
        <taxon>Paenibacillus</taxon>
    </lineage>
</organism>
<reference evidence="1 2" key="2">
    <citation type="journal article" date="2013" name="Genome Announc.">
        <title>Genome Sequence of Growth-Improving Paenibacillus mucilaginosus Strain KNP414.</title>
        <authorList>
            <person name="Lu J.J."/>
            <person name="Wang J.F."/>
            <person name="Hu X.F."/>
        </authorList>
    </citation>
    <scope>NUCLEOTIDE SEQUENCE [LARGE SCALE GENOMIC DNA]</scope>
    <source>
        <strain evidence="1 2">KNP414</strain>
    </source>
</reference>
<dbReference type="AlphaFoldDB" id="F8FEG1"/>
<reference evidence="2" key="1">
    <citation type="submission" date="2011-06" db="EMBL/GenBank/DDBJ databases">
        <title>Complete genome sequence of Paenibacillus mucilaginosus KNP414.</title>
        <authorList>
            <person name="Wang J."/>
            <person name="Hu S."/>
            <person name="Hu X."/>
            <person name="Zhang B."/>
            <person name="Dong D."/>
            <person name="Zhang S."/>
            <person name="Zhao K."/>
            <person name="Wu D."/>
        </authorList>
    </citation>
    <scope>NUCLEOTIDE SEQUENCE [LARGE SCALE GENOMIC DNA]</scope>
    <source>
        <strain evidence="2">KNP414</strain>
    </source>
</reference>
<dbReference type="KEGG" id="pms:KNP414_06036"/>
<protein>
    <submittedName>
        <fullName evidence="1">Uncharacterized protein</fullName>
    </submittedName>
</protein>